<dbReference type="Proteomes" id="UP001140011">
    <property type="component" value="Unassembled WGS sequence"/>
</dbReference>
<dbReference type="AlphaFoldDB" id="A0A9W8GSH6"/>
<evidence type="ECO:0000256" key="6">
    <source>
        <dbReference type="ARBA" id="ARBA00022853"/>
    </source>
</evidence>
<keyword evidence="7" id="KW-0805">Transcription regulation</keyword>
<evidence type="ECO:0000256" key="8">
    <source>
        <dbReference type="ARBA" id="ARBA00023163"/>
    </source>
</evidence>
<evidence type="ECO:0000313" key="12">
    <source>
        <dbReference type="Proteomes" id="UP001140011"/>
    </source>
</evidence>
<evidence type="ECO:0000259" key="10">
    <source>
        <dbReference type="Pfam" id="PF00850"/>
    </source>
</evidence>
<keyword evidence="5 11" id="KW-0378">Hydrolase</keyword>
<dbReference type="PRINTS" id="PR01270">
    <property type="entry name" value="HDASUPER"/>
</dbReference>
<dbReference type="InterPro" id="IPR023696">
    <property type="entry name" value="Ureohydrolase_dom_sf"/>
</dbReference>
<dbReference type="GO" id="GO:0000118">
    <property type="term" value="C:histone deacetylase complex"/>
    <property type="evidence" value="ECO:0007669"/>
    <property type="project" value="TreeGrafter"/>
</dbReference>
<reference evidence="11" key="1">
    <citation type="submission" date="2022-07" db="EMBL/GenBank/DDBJ databases">
        <title>Phylogenomic reconstructions and comparative analyses of Kickxellomycotina fungi.</title>
        <authorList>
            <person name="Reynolds N.K."/>
            <person name="Stajich J.E."/>
            <person name="Barry K."/>
            <person name="Grigoriev I.V."/>
            <person name="Crous P."/>
            <person name="Smith M.E."/>
        </authorList>
    </citation>
    <scope>NUCLEOTIDE SEQUENCE</scope>
    <source>
        <strain evidence="11">BCRC 34297</strain>
    </source>
</reference>
<keyword evidence="6" id="KW-0156">Chromatin regulator</keyword>
<evidence type="ECO:0000256" key="7">
    <source>
        <dbReference type="ARBA" id="ARBA00023015"/>
    </source>
</evidence>
<comment type="similarity">
    <text evidence="2">Belongs to the histone deacetylase family. HD type 2 subfamily.</text>
</comment>
<evidence type="ECO:0000256" key="2">
    <source>
        <dbReference type="ARBA" id="ARBA00007738"/>
    </source>
</evidence>
<dbReference type="OrthoDB" id="424012at2759"/>
<comment type="caution">
    <text evidence="11">The sequence shown here is derived from an EMBL/GenBank/DDBJ whole genome shotgun (WGS) entry which is preliminary data.</text>
</comment>
<dbReference type="Pfam" id="PF00850">
    <property type="entry name" value="Hist_deacetyl"/>
    <property type="match status" value="1"/>
</dbReference>
<dbReference type="GO" id="GO:0040029">
    <property type="term" value="P:epigenetic regulation of gene expression"/>
    <property type="evidence" value="ECO:0007669"/>
    <property type="project" value="TreeGrafter"/>
</dbReference>
<feature type="domain" description="Histone deacetylase" evidence="10">
    <location>
        <begin position="40"/>
        <end position="334"/>
    </location>
</feature>
<dbReference type="Gene3D" id="3.40.800.20">
    <property type="entry name" value="Histone deacetylase domain"/>
    <property type="match status" value="1"/>
</dbReference>
<evidence type="ECO:0000256" key="5">
    <source>
        <dbReference type="ARBA" id="ARBA00022801"/>
    </source>
</evidence>
<evidence type="ECO:0000256" key="3">
    <source>
        <dbReference type="ARBA" id="ARBA00012111"/>
    </source>
</evidence>
<keyword evidence="12" id="KW-1185">Reference proteome</keyword>
<dbReference type="InterPro" id="IPR037138">
    <property type="entry name" value="His_deacetylse_dom_sf"/>
</dbReference>
<dbReference type="InterPro" id="IPR000286">
    <property type="entry name" value="HDACs"/>
</dbReference>
<dbReference type="EC" id="3.5.1.98" evidence="3"/>
<gene>
    <name evidence="11" type="primary">HDA1</name>
    <name evidence="11" type="ORF">GGI19_005333</name>
</gene>
<dbReference type="SUPFAM" id="SSF52768">
    <property type="entry name" value="Arginase/deacetylase"/>
    <property type="match status" value="1"/>
</dbReference>
<evidence type="ECO:0000256" key="1">
    <source>
        <dbReference type="ARBA" id="ARBA00004123"/>
    </source>
</evidence>
<name>A0A9W8GSH6_9FUNG</name>
<sequence>MYPDGKKAAVANAGGIPKVGYVYDVRMKHHFNLNEVEYPHPEDPRRIYWIYDILDRSGCLKIMRPVNIQPVTDTQILRAHSRSHLEFLNTTELMEKPSLIAAQAKYEDVYLCALSLYCARLSAGGLLALCNEVVRGNLHSGLAIIRPPGHHACQNKPMGFCLLNNIAIAIKDLQMCSPVQRILVVDWDIHHGNGIQDMFYSDPSVLYISLHRFDGDFFPHSNGADFTKLGKDRGKGYNINVPWTSEGVGDGDYLYAFRKLILPVAREFKPEMIIVACGFDAAACDPIGECNVTPECYATMTAMLKSVCPKLVLSLEGGYNLEAIANSALGCAKALLNIKWKAGLVPEAATVQEYMTLPEAEINGFPAEHQSFIPAWLASPKWSPAEQVSECFAAKPSVLGKDVVDRVIREVGPYWQCL</sequence>
<dbReference type="EMBL" id="JANBUH010000643">
    <property type="protein sequence ID" value="KAJ2750036.1"/>
    <property type="molecule type" value="Genomic_DNA"/>
</dbReference>
<organism evidence="11 12">
    <name type="scientific">Coemansia pectinata</name>
    <dbReference type="NCBI Taxonomy" id="1052879"/>
    <lineage>
        <taxon>Eukaryota</taxon>
        <taxon>Fungi</taxon>
        <taxon>Fungi incertae sedis</taxon>
        <taxon>Zoopagomycota</taxon>
        <taxon>Kickxellomycotina</taxon>
        <taxon>Kickxellomycetes</taxon>
        <taxon>Kickxellales</taxon>
        <taxon>Kickxellaceae</taxon>
        <taxon>Coemansia</taxon>
    </lineage>
</organism>
<comment type="subcellular location">
    <subcellularLocation>
        <location evidence="1">Nucleus</location>
    </subcellularLocation>
</comment>
<keyword evidence="9" id="KW-0539">Nucleus</keyword>
<dbReference type="PANTHER" id="PTHR10625:SF5">
    <property type="entry name" value="HISTONE DEACETYLASE"/>
    <property type="match status" value="1"/>
</dbReference>
<evidence type="ECO:0000256" key="4">
    <source>
        <dbReference type="ARBA" id="ARBA00022491"/>
    </source>
</evidence>
<protein>
    <recommendedName>
        <fullName evidence="3">histone deacetylase</fullName>
        <ecNumber evidence="3">3.5.1.98</ecNumber>
    </recommendedName>
</protein>
<keyword evidence="4" id="KW-0678">Repressor</keyword>
<dbReference type="InterPro" id="IPR023801">
    <property type="entry name" value="His_deacetylse_dom"/>
</dbReference>
<evidence type="ECO:0000256" key="9">
    <source>
        <dbReference type="ARBA" id="ARBA00023242"/>
    </source>
</evidence>
<evidence type="ECO:0000313" key="11">
    <source>
        <dbReference type="EMBL" id="KAJ2750036.1"/>
    </source>
</evidence>
<proteinExistence type="inferred from homology"/>
<accession>A0A9W8GSH6</accession>
<dbReference type="PANTHER" id="PTHR10625">
    <property type="entry name" value="HISTONE DEACETYLASE HDAC1-RELATED"/>
    <property type="match status" value="1"/>
</dbReference>
<keyword evidence="8" id="KW-0804">Transcription</keyword>
<dbReference type="GO" id="GO:0141221">
    <property type="term" value="F:histone deacetylase activity, hydrolytic mechanism"/>
    <property type="evidence" value="ECO:0007669"/>
    <property type="project" value="UniProtKB-EC"/>
</dbReference>